<dbReference type="SUPFAM" id="SSF53335">
    <property type="entry name" value="S-adenosyl-L-methionine-dependent methyltransferases"/>
    <property type="match status" value="1"/>
</dbReference>
<dbReference type="GO" id="GO:0003676">
    <property type="term" value="F:nucleic acid binding"/>
    <property type="evidence" value="ECO:0007669"/>
    <property type="project" value="InterPro"/>
</dbReference>
<dbReference type="Proteomes" id="UP000601768">
    <property type="component" value="Unassembled WGS sequence"/>
</dbReference>
<evidence type="ECO:0000313" key="9">
    <source>
        <dbReference type="Proteomes" id="UP000601768"/>
    </source>
</evidence>
<keyword evidence="1 5" id="KW-0489">Methyltransferase</keyword>
<dbReference type="InterPro" id="IPR007848">
    <property type="entry name" value="Small_mtfrase_dom"/>
</dbReference>
<feature type="domain" description="Release factor glutamine methyltransferase N-terminal" evidence="7">
    <location>
        <begin position="7"/>
        <end position="77"/>
    </location>
</feature>
<feature type="binding site" evidence="5">
    <location>
        <begin position="121"/>
        <end position="125"/>
    </location>
    <ligand>
        <name>S-adenosyl-L-methionine</name>
        <dbReference type="ChEBI" id="CHEBI:59789"/>
    </ligand>
</feature>
<evidence type="ECO:0000256" key="4">
    <source>
        <dbReference type="ARBA" id="ARBA00048391"/>
    </source>
</evidence>
<dbReference type="InterPro" id="IPR050320">
    <property type="entry name" value="N5-glutamine_MTase"/>
</dbReference>
<dbReference type="PROSITE" id="PS00092">
    <property type="entry name" value="N6_MTASE"/>
    <property type="match status" value="1"/>
</dbReference>
<dbReference type="NCBIfam" id="TIGR00536">
    <property type="entry name" value="hemK_fam"/>
    <property type="match status" value="1"/>
</dbReference>
<dbReference type="InterPro" id="IPR002052">
    <property type="entry name" value="DNA_methylase_N6_adenine_CS"/>
</dbReference>
<dbReference type="PANTHER" id="PTHR18895:SF74">
    <property type="entry name" value="MTRF1L RELEASE FACTOR GLUTAMINE METHYLTRANSFERASE"/>
    <property type="match status" value="1"/>
</dbReference>
<gene>
    <name evidence="5 8" type="primary">prmC</name>
    <name evidence="8" type="ORF">H8B19_00590</name>
</gene>
<comment type="similarity">
    <text evidence="5">Belongs to the protein N5-glutamine methyltransferase family. PrmC subfamily.</text>
</comment>
<dbReference type="InterPro" id="IPR004556">
    <property type="entry name" value="HemK-like"/>
</dbReference>
<comment type="catalytic activity">
    <reaction evidence="4 5">
        <text>L-glutaminyl-[peptide chain release factor] + S-adenosyl-L-methionine = N(5)-methyl-L-glutaminyl-[peptide chain release factor] + S-adenosyl-L-homocysteine + H(+)</text>
        <dbReference type="Rhea" id="RHEA:42896"/>
        <dbReference type="Rhea" id="RHEA-COMP:10271"/>
        <dbReference type="Rhea" id="RHEA-COMP:10272"/>
        <dbReference type="ChEBI" id="CHEBI:15378"/>
        <dbReference type="ChEBI" id="CHEBI:30011"/>
        <dbReference type="ChEBI" id="CHEBI:57856"/>
        <dbReference type="ChEBI" id="CHEBI:59789"/>
        <dbReference type="ChEBI" id="CHEBI:61891"/>
        <dbReference type="EC" id="2.1.1.297"/>
    </reaction>
</comment>
<evidence type="ECO:0000256" key="2">
    <source>
        <dbReference type="ARBA" id="ARBA00022679"/>
    </source>
</evidence>
<sequence>MNNIQSLLDWGKKELGESECPDCPATDARVLLCHALQCNQTYLMTWPDKTPAPEQIEQYQLSVASRKTGTPVAYITGYRDFWTLSLKVNQHTLIPRPETELLVEQALQLNLPDKAKVLDLGTGTGAIALALASEKPGWLISAVDFKPEAVELAKFNAASAGIKNVSFFQSDWFSQVPIQQFDLIVSNPPYVEQNSPWLELGDVRFEPKSALTSGMDGLSDIRHISDVCRSYLLNNGYLLLEHGFQQADAINNILETKGFSTIHCIKDLADLDRVTVAQYAGDKL</sequence>
<dbReference type="Gene3D" id="1.10.8.10">
    <property type="entry name" value="DNA helicase RuvA subunit, C-terminal domain"/>
    <property type="match status" value="1"/>
</dbReference>
<keyword evidence="3 5" id="KW-0949">S-adenosyl-L-methionine</keyword>
<dbReference type="EMBL" id="JACNEP010000001">
    <property type="protein sequence ID" value="MBC3764362.1"/>
    <property type="molecule type" value="Genomic_DNA"/>
</dbReference>
<dbReference type="PANTHER" id="PTHR18895">
    <property type="entry name" value="HEMK METHYLTRANSFERASE"/>
    <property type="match status" value="1"/>
</dbReference>
<evidence type="ECO:0000256" key="3">
    <source>
        <dbReference type="ARBA" id="ARBA00022691"/>
    </source>
</evidence>
<dbReference type="InterPro" id="IPR019874">
    <property type="entry name" value="RF_methyltr_PrmC"/>
</dbReference>
<evidence type="ECO:0000256" key="1">
    <source>
        <dbReference type="ARBA" id="ARBA00022603"/>
    </source>
</evidence>
<dbReference type="NCBIfam" id="TIGR03534">
    <property type="entry name" value="RF_mod_PrmC"/>
    <property type="match status" value="1"/>
</dbReference>
<proteinExistence type="inferred from homology"/>
<organism evidence="8 9">
    <name type="scientific">Neptunicella marina</name>
    <dbReference type="NCBI Taxonomy" id="2125989"/>
    <lineage>
        <taxon>Bacteria</taxon>
        <taxon>Pseudomonadati</taxon>
        <taxon>Pseudomonadota</taxon>
        <taxon>Gammaproteobacteria</taxon>
        <taxon>Alteromonadales</taxon>
        <taxon>Alteromonadaceae</taxon>
        <taxon>Neptunicella</taxon>
    </lineage>
</organism>
<dbReference type="HAMAP" id="MF_02126">
    <property type="entry name" value="RF_methyltr_PrmC"/>
    <property type="match status" value="1"/>
</dbReference>
<comment type="caution">
    <text evidence="8">The sequence shown here is derived from an EMBL/GenBank/DDBJ whole genome shotgun (WGS) entry which is preliminary data.</text>
</comment>
<comment type="function">
    <text evidence="5">Methylates the class 1 translation termination release factors RF1/PrfA and RF2/PrfB on the glutamine residue of the universally conserved GGQ motif.</text>
</comment>
<dbReference type="AlphaFoldDB" id="A0A8J6LZV7"/>
<feature type="binding site" evidence="5">
    <location>
        <begin position="187"/>
        <end position="190"/>
    </location>
    <ligand>
        <name>substrate</name>
    </ligand>
</feature>
<feature type="binding site" evidence="5">
    <location>
        <position position="172"/>
    </location>
    <ligand>
        <name>S-adenosyl-L-methionine</name>
        <dbReference type="ChEBI" id="CHEBI:59789"/>
    </ligand>
</feature>
<keyword evidence="9" id="KW-1185">Reference proteome</keyword>
<keyword evidence="2 5" id="KW-0808">Transferase</keyword>
<dbReference type="EC" id="2.1.1.297" evidence="5"/>
<dbReference type="GO" id="GO:0032259">
    <property type="term" value="P:methylation"/>
    <property type="evidence" value="ECO:0007669"/>
    <property type="project" value="UniProtKB-KW"/>
</dbReference>
<dbReference type="InterPro" id="IPR040758">
    <property type="entry name" value="PrmC_N"/>
</dbReference>
<dbReference type="Gene3D" id="3.40.50.150">
    <property type="entry name" value="Vaccinia Virus protein VP39"/>
    <property type="match status" value="1"/>
</dbReference>
<evidence type="ECO:0000259" key="7">
    <source>
        <dbReference type="Pfam" id="PF17827"/>
    </source>
</evidence>
<dbReference type="CDD" id="cd02440">
    <property type="entry name" value="AdoMet_MTases"/>
    <property type="match status" value="1"/>
</dbReference>
<reference evidence="8" key="1">
    <citation type="journal article" date="2018" name="Int. J. Syst. Evol. Microbiol.">
        <title>Neptunicella marina gen. nov., sp. nov., isolated from surface seawater.</title>
        <authorList>
            <person name="Liu X."/>
            <person name="Lai Q."/>
            <person name="Du Y."/>
            <person name="Zhang X."/>
            <person name="Liu Z."/>
            <person name="Sun F."/>
            <person name="Shao Z."/>
        </authorList>
    </citation>
    <scope>NUCLEOTIDE SEQUENCE</scope>
    <source>
        <strain evidence="8">S27-2</strain>
    </source>
</reference>
<evidence type="ECO:0000256" key="5">
    <source>
        <dbReference type="HAMAP-Rule" id="MF_02126"/>
    </source>
</evidence>
<protein>
    <recommendedName>
        <fullName evidence="5">Release factor glutamine methyltransferase</fullName>
        <shortName evidence="5">RF MTase</shortName>
        <ecNumber evidence="5">2.1.1.297</ecNumber>
    </recommendedName>
    <alternativeName>
        <fullName evidence="5">N5-glutamine methyltransferase PrmC</fullName>
    </alternativeName>
    <alternativeName>
        <fullName evidence="5">Protein-(glutamine-N5) MTase PrmC</fullName>
    </alternativeName>
    <alternativeName>
        <fullName evidence="5">Protein-glutamine N-methyltransferase PrmC</fullName>
    </alternativeName>
</protein>
<dbReference type="RefSeq" id="WP_186504840.1">
    <property type="nucleotide sequence ID" value="NZ_JACNEP010000001.1"/>
</dbReference>
<dbReference type="Pfam" id="PF05175">
    <property type="entry name" value="MTS"/>
    <property type="match status" value="1"/>
</dbReference>
<reference evidence="8" key="2">
    <citation type="submission" date="2020-08" db="EMBL/GenBank/DDBJ databases">
        <authorList>
            <person name="Lai Q."/>
        </authorList>
    </citation>
    <scope>NUCLEOTIDE SEQUENCE</scope>
    <source>
        <strain evidence="8">S27-2</strain>
    </source>
</reference>
<evidence type="ECO:0000313" key="8">
    <source>
        <dbReference type="EMBL" id="MBC3764362.1"/>
    </source>
</evidence>
<feature type="binding site" evidence="5">
    <location>
        <position position="187"/>
    </location>
    <ligand>
        <name>S-adenosyl-L-methionine</name>
        <dbReference type="ChEBI" id="CHEBI:59789"/>
    </ligand>
</feature>
<name>A0A8J6LZV7_9ALTE</name>
<dbReference type="Pfam" id="PF17827">
    <property type="entry name" value="PrmC_N"/>
    <property type="match status" value="1"/>
</dbReference>
<feature type="domain" description="Methyltransferase small" evidence="6">
    <location>
        <begin position="99"/>
        <end position="194"/>
    </location>
</feature>
<feature type="binding site" evidence="5">
    <location>
        <position position="144"/>
    </location>
    <ligand>
        <name>S-adenosyl-L-methionine</name>
        <dbReference type="ChEBI" id="CHEBI:59789"/>
    </ligand>
</feature>
<accession>A0A8J6LZV7</accession>
<dbReference type="GO" id="GO:0102559">
    <property type="term" value="F:peptide chain release factor N(5)-glutamine methyltransferase activity"/>
    <property type="evidence" value="ECO:0007669"/>
    <property type="project" value="UniProtKB-EC"/>
</dbReference>
<dbReference type="InterPro" id="IPR029063">
    <property type="entry name" value="SAM-dependent_MTases_sf"/>
</dbReference>
<evidence type="ECO:0000259" key="6">
    <source>
        <dbReference type="Pfam" id="PF05175"/>
    </source>
</evidence>
<dbReference type="FunFam" id="3.40.50.150:FF:000053">
    <property type="entry name" value="Release factor glutamine methyltransferase"/>
    <property type="match status" value="1"/>
</dbReference>